<dbReference type="Pfam" id="PF00476">
    <property type="entry name" value="DNA_pol_A"/>
    <property type="match status" value="1"/>
</dbReference>
<dbReference type="GO" id="GO:0003887">
    <property type="term" value="F:DNA-directed DNA polymerase activity"/>
    <property type="evidence" value="ECO:0007669"/>
    <property type="project" value="UniProtKB-EC"/>
</dbReference>
<dbReference type="SUPFAM" id="SSF56672">
    <property type="entry name" value="DNA/RNA polymerases"/>
    <property type="match status" value="1"/>
</dbReference>
<dbReference type="RefSeq" id="WP_267780858.1">
    <property type="nucleotide sequence ID" value="NZ_CP113089.1"/>
</dbReference>
<keyword evidence="5" id="KW-0378">Hydrolase</keyword>
<feature type="domain" description="DNA-directed DNA polymerase family A palm" evidence="4">
    <location>
        <begin position="302"/>
        <end position="511"/>
    </location>
</feature>
<dbReference type="NCBIfam" id="NF011538">
    <property type="entry name" value="PRK14975.1-1"/>
    <property type="match status" value="1"/>
</dbReference>
<dbReference type="GO" id="GO:0003677">
    <property type="term" value="F:DNA binding"/>
    <property type="evidence" value="ECO:0007669"/>
    <property type="project" value="InterPro"/>
</dbReference>
<keyword evidence="5" id="KW-0540">Nuclease</keyword>
<dbReference type="PANTHER" id="PTHR10133:SF27">
    <property type="entry name" value="DNA POLYMERASE NU"/>
    <property type="match status" value="1"/>
</dbReference>
<dbReference type="PANTHER" id="PTHR10133">
    <property type="entry name" value="DNA POLYMERASE I"/>
    <property type="match status" value="1"/>
</dbReference>
<dbReference type="InterPro" id="IPR001098">
    <property type="entry name" value="DNA-dir_DNA_pol_A_palm_dom"/>
</dbReference>
<keyword evidence="5" id="KW-0269">Exonuclease</keyword>
<dbReference type="EC" id="2.7.7.7" evidence="1"/>
<keyword evidence="6" id="KW-1185">Reference proteome</keyword>
<evidence type="ECO:0000256" key="2">
    <source>
        <dbReference type="ARBA" id="ARBA00022705"/>
    </source>
</evidence>
<organism evidence="5 6">
    <name type="scientific">Microcella daejeonensis</name>
    <dbReference type="NCBI Taxonomy" id="2994971"/>
    <lineage>
        <taxon>Bacteria</taxon>
        <taxon>Bacillati</taxon>
        <taxon>Actinomycetota</taxon>
        <taxon>Actinomycetes</taxon>
        <taxon>Micrococcales</taxon>
        <taxon>Microbacteriaceae</taxon>
        <taxon>Microcella</taxon>
    </lineage>
</organism>
<dbReference type="CDD" id="cd06444">
    <property type="entry name" value="DNA_pol_A"/>
    <property type="match status" value="1"/>
</dbReference>
<dbReference type="GO" id="GO:0006261">
    <property type="term" value="P:DNA-templated DNA replication"/>
    <property type="evidence" value="ECO:0007669"/>
    <property type="project" value="InterPro"/>
</dbReference>
<name>A0A9E8MK76_9MICO</name>
<dbReference type="KEGG" id="mdb:OVN18_11180"/>
<dbReference type="AlphaFoldDB" id="A0A9E8MK76"/>
<comment type="catalytic activity">
    <reaction evidence="3">
        <text>DNA(n) + a 2'-deoxyribonucleoside 5'-triphosphate = DNA(n+1) + diphosphate</text>
        <dbReference type="Rhea" id="RHEA:22508"/>
        <dbReference type="Rhea" id="RHEA-COMP:17339"/>
        <dbReference type="Rhea" id="RHEA-COMP:17340"/>
        <dbReference type="ChEBI" id="CHEBI:33019"/>
        <dbReference type="ChEBI" id="CHEBI:61560"/>
        <dbReference type="ChEBI" id="CHEBI:173112"/>
        <dbReference type="EC" id="2.7.7.7"/>
    </reaction>
</comment>
<evidence type="ECO:0000259" key="4">
    <source>
        <dbReference type="SMART" id="SM00482"/>
    </source>
</evidence>
<dbReference type="InterPro" id="IPR043502">
    <property type="entry name" value="DNA/RNA_pol_sf"/>
</dbReference>
<dbReference type="GO" id="GO:0006302">
    <property type="term" value="P:double-strand break repair"/>
    <property type="evidence" value="ECO:0007669"/>
    <property type="project" value="TreeGrafter"/>
</dbReference>
<dbReference type="SMART" id="SM00482">
    <property type="entry name" value="POLAc"/>
    <property type="match status" value="1"/>
</dbReference>
<evidence type="ECO:0000256" key="1">
    <source>
        <dbReference type="ARBA" id="ARBA00012417"/>
    </source>
</evidence>
<protein>
    <recommendedName>
        <fullName evidence="1">DNA-directed DNA polymerase</fullName>
        <ecNumber evidence="1">2.7.7.7</ecNumber>
    </recommendedName>
</protein>
<dbReference type="Gene3D" id="3.30.70.370">
    <property type="match status" value="1"/>
</dbReference>
<reference evidence="5" key="1">
    <citation type="submission" date="2022-11" db="EMBL/GenBank/DDBJ databases">
        <title>Description of Microcella daejonensis nov. sp, isolated from riverside soil.</title>
        <authorList>
            <person name="Molina K.M."/>
            <person name="Kim S.B."/>
        </authorList>
    </citation>
    <scope>NUCLEOTIDE SEQUENCE</scope>
    <source>
        <strain evidence="5">MMS21-STM12</strain>
    </source>
</reference>
<sequence length="552" mass="59299">MHLAVDRHPGGMLVTDHRGGTEVVPAAAFPAYVVAQEGRSTPPRWVWSDTALWYPPLLRAGLRVERCHDLRLVEAIIAGAEGRAVRSFAARPRAALAMPERQSAALFDLEAEPREAERTPPAAELHAEQLAALARASTRAPGALALLAAAESAGALAAAEMTFTGLPWSAEDHERLLVEALGPRPAAGERPVHLAALAAEVERQLGVRPGSLAIDSPPELVAALRGAGIDVATTRSWELQRQRHPAIAPLLQYKTLSRLMTANGWNWLDEWVRDGRFRPTFVPGGVVTGRWASDGGGALQLPRQVRSAVRADEGWVLVVADAAQLEPRILTALSQDAEMARAGAGVDLYQGIVDSGAVDSREQAKLGMLGAMYGGTTGQSARVLPRLQRVFPRAIAYVEEAARAGERGETVRTRLGRTSPSPGEEWRERQLLAAAEGAGESERRDARTAARGQGRFTRNFAVQGTAAEWALAWMAGVRRRLWSAEGGPLARQPHLVFFLHDELMVHAPAARAEEAATALREAAADAGRLLFGDAPVTFPVTVATVQRYSEAK</sequence>
<dbReference type="Gene3D" id="1.10.150.20">
    <property type="entry name" value="5' to 3' exonuclease, C-terminal subdomain"/>
    <property type="match status" value="1"/>
</dbReference>
<gene>
    <name evidence="5" type="ORF">OVN18_11180</name>
</gene>
<evidence type="ECO:0000313" key="6">
    <source>
        <dbReference type="Proteomes" id="UP001164706"/>
    </source>
</evidence>
<keyword evidence="2" id="KW-0235">DNA replication</keyword>
<evidence type="ECO:0000256" key="3">
    <source>
        <dbReference type="ARBA" id="ARBA00049244"/>
    </source>
</evidence>
<accession>A0A9E8MK76</accession>
<proteinExistence type="predicted"/>
<dbReference type="Proteomes" id="UP001164706">
    <property type="component" value="Chromosome"/>
</dbReference>
<dbReference type="EMBL" id="CP113089">
    <property type="protein sequence ID" value="WAB81100.1"/>
    <property type="molecule type" value="Genomic_DNA"/>
</dbReference>
<evidence type="ECO:0000313" key="5">
    <source>
        <dbReference type="EMBL" id="WAB81100.1"/>
    </source>
</evidence>
<dbReference type="InterPro" id="IPR002298">
    <property type="entry name" value="DNA_polymerase_A"/>
</dbReference>
<dbReference type="GO" id="GO:0004527">
    <property type="term" value="F:exonuclease activity"/>
    <property type="evidence" value="ECO:0007669"/>
    <property type="project" value="UniProtKB-KW"/>
</dbReference>